<name>A0A381Q4T2_9ZZZZ</name>
<gene>
    <name evidence="1" type="ORF">METZ01_LOCUS27189</name>
</gene>
<accession>A0A381Q4T2</accession>
<evidence type="ECO:0000313" key="1">
    <source>
        <dbReference type="EMBL" id="SUZ74335.1"/>
    </source>
</evidence>
<evidence type="ECO:0008006" key="2">
    <source>
        <dbReference type="Google" id="ProtNLM"/>
    </source>
</evidence>
<dbReference type="AlphaFoldDB" id="A0A381Q4T2"/>
<organism evidence="1">
    <name type="scientific">marine metagenome</name>
    <dbReference type="NCBI Taxonomy" id="408172"/>
    <lineage>
        <taxon>unclassified sequences</taxon>
        <taxon>metagenomes</taxon>
        <taxon>ecological metagenomes</taxon>
    </lineage>
</organism>
<sequence length="47" mass="4698">MTGTDLDVLVLGGGINGALVASELTQCAILIAATVGPDLGICYPFAY</sequence>
<dbReference type="EMBL" id="UINC01001207">
    <property type="protein sequence ID" value="SUZ74335.1"/>
    <property type="molecule type" value="Genomic_DNA"/>
</dbReference>
<proteinExistence type="predicted"/>
<protein>
    <recommendedName>
        <fullName evidence="2">FAD dependent oxidoreductase domain-containing protein</fullName>
    </recommendedName>
</protein>
<reference evidence="1" key="1">
    <citation type="submission" date="2018-05" db="EMBL/GenBank/DDBJ databases">
        <authorList>
            <person name="Lanie J.A."/>
            <person name="Ng W.-L."/>
            <person name="Kazmierczak K.M."/>
            <person name="Andrzejewski T.M."/>
            <person name="Davidsen T.M."/>
            <person name="Wayne K.J."/>
            <person name="Tettelin H."/>
            <person name="Glass J.I."/>
            <person name="Rusch D."/>
            <person name="Podicherti R."/>
            <person name="Tsui H.-C.T."/>
            <person name="Winkler M.E."/>
        </authorList>
    </citation>
    <scope>NUCLEOTIDE SEQUENCE</scope>
</reference>